<dbReference type="Gene3D" id="1.10.1740.10">
    <property type="match status" value="1"/>
</dbReference>
<reference evidence="7" key="1">
    <citation type="journal article" date="2015" name="Genome Announc.">
        <title>Complete Genome Sequence of Methylobacterium aquaticum Strain 22A, Isolated from Racomitrium japonicum Moss.</title>
        <authorList>
            <person name="Tani A."/>
            <person name="Ogura Y."/>
            <person name="Hayashi T."/>
            <person name="Kimbara K."/>
        </authorList>
    </citation>
    <scope>NUCLEOTIDE SEQUENCE [LARGE SCALE GENOMIC DNA]</scope>
    <source>
        <strain evidence="7">MA-22A</strain>
    </source>
</reference>
<organism evidence="7">
    <name type="scientific">Methylobacterium aquaticum</name>
    <dbReference type="NCBI Taxonomy" id="270351"/>
    <lineage>
        <taxon>Bacteria</taxon>
        <taxon>Pseudomonadati</taxon>
        <taxon>Pseudomonadota</taxon>
        <taxon>Alphaproteobacteria</taxon>
        <taxon>Hyphomicrobiales</taxon>
        <taxon>Methylobacteriaceae</taxon>
        <taxon>Methylobacterium</taxon>
    </lineage>
</organism>
<dbReference type="SUPFAM" id="SSF88659">
    <property type="entry name" value="Sigma3 and sigma4 domains of RNA polymerase sigma factors"/>
    <property type="match status" value="1"/>
</dbReference>
<comment type="similarity">
    <text evidence="1">Belongs to the sigma-70 factor family. ECF subfamily.</text>
</comment>
<dbReference type="KEGG" id="maqu:Maq22A_c18120"/>
<feature type="domain" description="PhyR sigma2" evidence="6">
    <location>
        <begin position="12"/>
        <end position="65"/>
    </location>
</feature>
<dbReference type="AlphaFoldDB" id="A0A0C6FI52"/>
<dbReference type="InterPro" id="IPR036388">
    <property type="entry name" value="WH-like_DNA-bd_sf"/>
</dbReference>
<dbReference type="PATRIC" id="fig|270351.10.peg.3500"/>
<evidence type="ECO:0000313" key="7">
    <source>
        <dbReference type="EMBL" id="BAQ46722.1"/>
    </source>
</evidence>
<gene>
    <name evidence="7" type="primary">rpoE</name>
    <name evidence="7" type="ORF">Maq22A_c18120</name>
</gene>
<evidence type="ECO:0000256" key="3">
    <source>
        <dbReference type="ARBA" id="ARBA00023082"/>
    </source>
</evidence>
<proteinExistence type="inferred from homology"/>
<dbReference type="InterPro" id="IPR039425">
    <property type="entry name" value="RNA_pol_sigma-70-like"/>
</dbReference>
<dbReference type="PANTHER" id="PTHR43133:SF25">
    <property type="entry name" value="RNA POLYMERASE SIGMA FACTOR RFAY-RELATED"/>
    <property type="match status" value="1"/>
</dbReference>
<dbReference type="InterPro" id="IPR013324">
    <property type="entry name" value="RNA_pol_sigma_r3/r4-like"/>
</dbReference>
<evidence type="ECO:0000259" key="5">
    <source>
        <dbReference type="Pfam" id="PF08281"/>
    </source>
</evidence>
<dbReference type="Gene3D" id="1.10.10.10">
    <property type="entry name" value="Winged helix-like DNA-binding domain superfamily/Winged helix DNA-binding domain"/>
    <property type="match status" value="1"/>
</dbReference>
<keyword evidence="4" id="KW-0804">Transcription</keyword>
<dbReference type="EMBL" id="AP014704">
    <property type="protein sequence ID" value="BAQ46722.1"/>
    <property type="molecule type" value="Genomic_DNA"/>
</dbReference>
<dbReference type="Pfam" id="PF22029">
    <property type="entry name" value="PhyR_sigma2"/>
    <property type="match status" value="1"/>
</dbReference>
<dbReference type="Pfam" id="PF08281">
    <property type="entry name" value="Sigma70_r4_2"/>
    <property type="match status" value="1"/>
</dbReference>
<dbReference type="PANTHER" id="PTHR43133">
    <property type="entry name" value="RNA POLYMERASE ECF-TYPE SIGMA FACTO"/>
    <property type="match status" value="1"/>
</dbReference>
<dbReference type="GO" id="GO:0016987">
    <property type="term" value="F:sigma factor activity"/>
    <property type="evidence" value="ECO:0007669"/>
    <property type="project" value="UniProtKB-KW"/>
</dbReference>
<feature type="domain" description="RNA polymerase sigma factor 70 region 4 type 2" evidence="5">
    <location>
        <begin position="105"/>
        <end position="155"/>
    </location>
</feature>
<keyword evidence="2" id="KW-0805">Transcription regulation</keyword>
<dbReference type="InterPro" id="IPR013249">
    <property type="entry name" value="RNA_pol_sigma70_r4_t2"/>
</dbReference>
<evidence type="ECO:0000259" key="6">
    <source>
        <dbReference type="Pfam" id="PF22029"/>
    </source>
</evidence>
<dbReference type="InterPro" id="IPR014284">
    <property type="entry name" value="RNA_pol_sigma-70_dom"/>
</dbReference>
<keyword evidence="3" id="KW-0731">Sigma factor</keyword>
<dbReference type="GO" id="GO:0003677">
    <property type="term" value="F:DNA binding"/>
    <property type="evidence" value="ECO:0007669"/>
    <property type="project" value="InterPro"/>
</dbReference>
<dbReference type="InterPro" id="IPR013325">
    <property type="entry name" value="RNA_pol_sigma_r2"/>
</dbReference>
<dbReference type="CDD" id="cd06171">
    <property type="entry name" value="Sigma70_r4"/>
    <property type="match status" value="1"/>
</dbReference>
<protein>
    <submittedName>
        <fullName evidence="7">RNA polymerase subunit sigma-24</fullName>
    </submittedName>
</protein>
<evidence type="ECO:0000256" key="4">
    <source>
        <dbReference type="ARBA" id="ARBA00023163"/>
    </source>
</evidence>
<dbReference type="InterPro" id="IPR053866">
    <property type="entry name" value="PhyR_sigma2"/>
</dbReference>
<name>A0A0C6FI52_9HYPH</name>
<evidence type="ECO:0000256" key="2">
    <source>
        <dbReference type="ARBA" id="ARBA00023015"/>
    </source>
</evidence>
<dbReference type="STRING" id="270351.Maq22A_c18120"/>
<evidence type="ECO:0000256" key="1">
    <source>
        <dbReference type="ARBA" id="ARBA00010641"/>
    </source>
</evidence>
<dbReference type="GO" id="GO:0006352">
    <property type="term" value="P:DNA-templated transcription initiation"/>
    <property type="evidence" value="ECO:0007669"/>
    <property type="project" value="InterPro"/>
</dbReference>
<accession>A0A0C6FI52</accession>
<dbReference type="NCBIfam" id="TIGR02937">
    <property type="entry name" value="sigma70-ECF"/>
    <property type="match status" value="1"/>
</dbReference>
<dbReference type="SUPFAM" id="SSF88946">
    <property type="entry name" value="Sigma2 domain of RNA polymerase sigma factors"/>
    <property type="match status" value="1"/>
</dbReference>
<sequence length="174" mass="19085">MENALDDLAALIEPQIPALRRYAVALLREREAADDLVQDALERAIRAWPQRRRDGDLRAWLFAILRNRYLEGVRGRRGVEVGPELLDDVADASADPGAALGVRDVLDGLAGLPEDQRSVLLLVAVEDMSYAEAAAVLAVPVGTVMSRLSRARGRMRAFLDLAPTVVTGHLRRVK</sequence>
<dbReference type="Proteomes" id="UP000061432">
    <property type="component" value="Chromosome"/>
</dbReference>